<keyword evidence="10" id="KW-1185">Reference proteome</keyword>
<evidence type="ECO:0000256" key="5">
    <source>
        <dbReference type="ARBA" id="ARBA00023163"/>
    </source>
</evidence>
<dbReference type="FunFam" id="3.40.50.300:FF:000006">
    <property type="entry name" value="DNA-binding transcriptional regulator NtrC"/>
    <property type="match status" value="1"/>
</dbReference>
<dbReference type="NCBIfam" id="TIGR00229">
    <property type="entry name" value="sensory_box"/>
    <property type="match status" value="1"/>
</dbReference>
<dbReference type="Gene3D" id="1.10.8.60">
    <property type="match status" value="1"/>
</dbReference>
<feature type="domain" description="PAS" evidence="7">
    <location>
        <begin position="211"/>
        <end position="273"/>
    </location>
</feature>
<dbReference type="InterPro" id="IPR029016">
    <property type="entry name" value="GAF-like_dom_sf"/>
</dbReference>
<keyword evidence="3" id="KW-0805">Transcription regulation</keyword>
<dbReference type="OrthoDB" id="5409901at2"/>
<feature type="domain" description="PAC" evidence="8">
    <location>
        <begin position="403"/>
        <end position="454"/>
    </location>
</feature>
<dbReference type="PROSITE" id="PS50112">
    <property type="entry name" value="PAS"/>
    <property type="match status" value="2"/>
</dbReference>
<dbReference type="InterPro" id="IPR025944">
    <property type="entry name" value="Sigma_54_int_dom_CS"/>
</dbReference>
<evidence type="ECO:0000259" key="7">
    <source>
        <dbReference type="PROSITE" id="PS50112"/>
    </source>
</evidence>
<dbReference type="AlphaFoldDB" id="A0A562RP75"/>
<dbReference type="Gene3D" id="3.40.50.300">
    <property type="entry name" value="P-loop containing nucleotide triphosphate hydrolases"/>
    <property type="match status" value="1"/>
</dbReference>
<dbReference type="InterPro" id="IPR002078">
    <property type="entry name" value="Sigma_54_int"/>
</dbReference>
<dbReference type="PROSITE" id="PS00688">
    <property type="entry name" value="SIGMA54_INTERACT_3"/>
    <property type="match status" value="1"/>
</dbReference>
<dbReference type="PANTHER" id="PTHR32071">
    <property type="entry name" value="TRANSCRIPTIONAL REGULATORY PROTEIN"/>
    <property type="match status" value="1"/>
</dbReference>
<dbReference type="GO" id="GO:0043565">
    <property type="term" value="F:sequence-specific DNA binding"/>
    <property type="evidence" value="ECO:0007669"/>
    <property type="project" value="InterPro"/>
</dbReference>
<dbReference type="SUPFAM" id="SSF46689">
    <property type="entry name" value="Homeodomain-like"/>
    <property type="match status" value="1"/>
</dbReference>
<dbReference type="Pfam" id="PF08448">
    <property type="entry name" value="PAS_4"/>
    <property type="match status" value="1"/>
</dbReference>
<gene>
    <name evidence="9" type="ORF">LZ24_02233</name>
</gene>
<dbReference type="Pfam" id="PF00158">
    <property type="entry name" value="Sigma54_activat"/>
    <property type="match status" value="1"/>
</dbReference>
<dbReference type="InterPro" id="IPR025943">
    <property type="entry name" value="Sigma_54_int_dom_ATP-bd_2"/>
</dbReference>
<proteinExistence type="predicted"/>
<dbReference type="InterPro" id="IPR003593">
    <property type="entry name" value="AAA+_ATPase"/>
</dbReference>
<dbReference type="SMART" id="SM00091">
    <property type="entry name" value="PAS"/>
    <property type="match status" value="2"/>
</dbReference>
<evidence type="ECO:0000256" key="2">
    <source>
        <dbReference type="ARBA" id="ARBA00022840"/>
    </source>
</evidence>
<keyword evidence="5" id="KW-0804">Transcription</keyword>
<evidence type="ECO:0000259" key="6">
    <source>
        <dbReference type="PROSITE" id="PS50045"/>
    </source>
</evidence>
<dbReference type="SUPFAM" id="SSF55781">
    <property type="entry name" value="GAF domain-like"/>
    <property type="match status" value="1"/>
</dbReference>
<dbReference type="Proteomes" id="UP000318307">
    <property type="component" value="Unassembled WGS sequence"/>
</dbReference>
<dbReference type="InterPro" id="IPR013656">
    <property type="entry name" value="PAS_4"/>
</dbReference>
<dbReference type="InterPro" id="IPR027417">
    <property type="entry name" value="P-loop_NTPase"/>
</dbReference>
<keyword evidence="4" id="KW-0238">DNA-binding</keyword>
<dbReference type="Pfam" id="PF13185">
    <property type="entry name" value="GAF_2"/>
    <property type="match status" value="1"/>
</dbReference>
<dbReference type="Gene3D" id="3.30.450.20">
    <property type="entry name" value="PAS domain"/>
    <property type="match status" value="2"/>
</dbReference>
<dbReference type="PROSITE" id="PS50045">
    <property type="entry name" value="SIGMA54_INTERACT_4"/>
    <property type="match status" value="1"/>
</dbReference>
<evidence type="ECO:0000313" key="10">
    <source>
        <dbReference type="Proteomes" id="UP000318307"/>
    </source>
</evidence>
<dbReference type="EMBL" id="VLLC01000017">
    <property type="protein sequence ID" value="TWI70663.1"/>
    <property type="molecule type" value="Genomic_DNA"/>
</dbReference>
<dbReference type="CDD" id="cd00130">
    <property type="entry name" value="PAS"/>
    <property type="match status" value="1"/>
</dbReference>
<protein>
    <submittedName>
        <fullName evidence="9">PAS domain S-box-containing protein</fullName>
    </submittedName>
</protein>
<sequence length="782" mass="87961">MNWEEYADMVSGKGKEKSLALKDLETLVIFLRRCNHALLKASDESYLLREICMALVAMGGYALCWVGYREEDEGLSVRKVACWGDGKDYLENMQVSWAETGPGSGTPTGSATRTGKTFLNRELESSSRGSSEEWILAAVEHGFRSVLSIPLIVEGRKKPIGALTLYSFAKGAFGERECLLLSNLAGDVASGIDHLHQKLERERVEEALRMAEARYAGVLENTGTGTILIENNEYIRFCNATFEKMTGYTREEILGRKKWKDFVVPEDVKRMENYHVWRRTEPGRAPSVYECQFLNRKGEIKDILMKVGMVEGSLMSVASFMDITEAKKARNLLHEREAQLAAIVNHLPGPVFVRDIKGRVIFANHRLVSQSGYNPEGEYCYSIFYKRKKPCTGCPVGRVFAGETVRKEVFFPEEGRWYEVIYAPLASFDGTVGRVQAVFMDITERKAAESALMIREESLREENRRLRSAMQERWHFGGLVGKSQVMQDVYERILKAASGSSSVIIYGESGTGKELTARAIHDMSERVRGPFVAVNCGAISENLAESAFFGHKKGAFTGADRDKQGYLAAADGGTLFLDEIGEIPLAMQIKLLRALDGAGFTPVGGTETLKPDIRVIAATNRNLYDLLRENRMREDFFYRIHIVPIRLPALRDRKEDLPLLMDHFFNKYGAGRVLPPVTGKLLEAFSSHDWPGNVRELQNAVQRYLSLGNLDFLGEREGFAEDEGEAEKVGALVPRVDAYEKKLIVEALHRHQWHRENAAESLGIHRKTLFTKMKKFGLLNEN</sequence>
<dbReference type="GO" id="GO:0005524">
    <property type="term" value="F:ATP binding"/>
    <property type="evidence" value="ECO:0007669"/>
    <property type="project" value="UniProtKB-KW"/>
</dbReference>
<evidence type="ECO:0000256" key="3">
    <source>
        <dbReference type="ARBA" id="ARBA00023015"/>
    </source>
</evidence>
<dbReference type="InterPro" id="IPR035965">
    <property type="entry name" value="PAS-like_dom_sf"/>
</dbReference>
<dbReference type="InterPro" id="IPR058031">
    <property type="entry name" value="AAA_lid_NorR"/>
</dbReference>
<accession>A0A562RP75</accession>
<dbReference type="GO" id="GO:0006355">
    <property type="term" value="P:regulation of DNA-templated transcription"/>
    <property type="evidence" value="ECO:0007669"/>
    <property type="project" value="InterPro"/>
</dbReference>
<feature type="domain" description="Sigma-54 factor interaction" evidence="6">
    <location>
        <begin position="479"/>
        <end position="706"/>
    </location>
</feature>
<dbReference type="InterPro" id="IPR000014">
    <property type="entry name" value="PAS"/>
</dbReference>
<evidence type="ECO:0000256" key="1">
    <source>
        <dbReference type="ARBA" id="ARBA00022741"/>
    </source>
</evidence>
<dbReference type="Gene3D" id="3.30.450.40">
    <property type="match status" value="1"/>
</dbReference>
<dbReference type="PROSITE" id="PS00676">
    <property type="entry name" value="SIGMA54_INTERACT_2"/>
    <property type="match status" value="1"/>
</dbReference>
<dbReference type="RefSeq" id="WP_144685354.1">
    <property type="nucleotide sequence ID" value="NZ_VLLC01000017.1"/>
</dbReference>
<dbReference type="InterPro" id="IPR002197">
    <property type="entry name" value="HTH_Fis"/>
</dbReference>
<name>A0A562RP75_9BACT</name>
<dbReference type="SMART" id="SM00382">
    <property type="entry name" value="AAA"/>
    <property type="match status" value="1"/>
</dbReference>
<dbReference type="Pfam" id="PF13426">
    <property type="entry name" value="PAS_9"/>
    <property type="match status" value="1"/>
</dbReference>
<evidence type="ECO:0000259" key="8">
    <source>
        <dbReference type="PROSITE" id="PS50113"/>
    </source>
</evidence>
<keyword evidence="2" id="KW-0067">ATP-binding</keyword>
<dbReference type="InterPro" id="IPR000700">
    <property type="entry name" value="PAS-assoc_C"/>
</dbReference>
<dbReference type="SUPFAM" id="SSF55785">
    <property type="entry name" value="PYP-like sensor domain (PAS domain)"/>
    <property type="match status" value="2"/>
</dbReference>
<feature type="domain" description="PAS" evidence="7">
    <location>
        <begin position="336"/>
        <end position="376"/>
    </location>
</feature>
<dbReference type="CDD" id="cd00009">
    <property type="entry name" value="AAA"/>
    <property type="match status" value="1"/>
</dbReference>
<evidence type="ECO:0000256" key="4">
    <source>
        <dbReference type="ARBA" id="ARBA00023125"/>
    </source>
</evidence>
<reference evidence="9 10" key="1">
    <citation type="submission" date="2019-07" db="EMBL/GenBank/DDBJ databases">
        <title>Genome sequencing of 100 strains of the haloalkaliphilic chemolithoautotrophic sulfur-oxidizing bacterium Thioalkalivibrio.</title>
        <authorList>
            <person name="Muyzer G."/>
        </authorList>
    </citation>
    <scope>NUCLEOTIDE SEQUENCE [LARGE SCALE GENOMIC DNA]</scope>
    <source>
        <strain evidence="9 10">ASO4-4</strain>
    </source>
</reference>
<dbReference type="Pfam" id="PF25601">
    <property type="entry name" value="AAA_lid_14"/>
    <property type="match status" value="1"/>
</dbReference>
<dbReference type="Gene3D" id="1.10.10.60">
    <property type="entry name" value="Homeodomain-like"/>
    <property type="match status" value="1"/>
</dbReference>
<organism evidence="9 10">
    <name type="scientific">Desulfobotulus alkaliphilus</name>
    <dbReference type="NCBI Taxonomy" id="622671"/>
    <lineage>
        <taxon>Bacteria</taxon>
        <taxon>Pseudomonadati</taxon>
        <taxon>Thermodesulfobacteriota</taxon>
        <taxon>Desulfobacteria</taxon>
        <taxon>Desulfobacterales</taxon>
        <taxon>Desulfobacteraceae</taxon>
        <taxon>Desulfobotulus</taxon>
    </lineage>
</organism>
<dbReference type="InterPro" id="IPR009057">
    <property type="entry name" value="Homeodomain-like_sf"/>
</dbReference>
<dbReference type="PROSITE" id="PS50113">
    <property type="entry name" value="PAC"/>
    <property type="match status" value="1"/>
</dbReference>
<dbReference type="Pfam" id="PF02954">
    <property type="entry name" value="HTH_8"/>
    <property type="match status" value="1"/>
</dbReference>
<dbReference type="SUPFAM" id="SSF52540">
    <property type="entry name" value="P-loop containing nucleoside triphosphate hydrolases"/>
    <property type="match status" value="1"/>
</dbReference>
<dbReference type="InterPro" id="IPR003018">
    <property type="entry name" value="GAF"/>
</dbReference>
<keyword evidence="1" id="KW-0547">Nucleotide-binding</keyword>
<comment type="caution">
    <text evidence="9">The sequence shown here is derived from an EMBL/GenBank/DDBJ whole genome shotgun (WGS) entry which is preliminary data.</text>
</comment>
<evidence type="ECO:0000313" key="9">
    <source>
        <dbReference type="EMBL" id="TWI70663.1"/>
    </source>
</evidence>
<dbReference type="PRINTS" id="PR01590">
    <property type="entry name" value="HTHFIS"/>
</dbReference>